<dbReference type="GO" id="GO:0003824">
    <property type="term" value="F:catalytic activity"/>
    <property type="evidence" value="ECO:0007669"/>
    <property type="project" value="InterPro"/>
</dbReference>
<sequence length="278" mass="30155">MSTPVLGSLHVYPVKSLAGTALREMTVEPWGAVGDRRWLLVGADHGALTQREHPRLALVSARQLPGGGLRLEAAGTEPLEVAVPDPAAGHLTVRIFRSKPEAVPAGPQADAWFSAYLGCEVRLVHMDAPEHARPITSSHGREGETVSFADSLPFLLTTSASLEGLNSLIAEGDRAAEGPLPMNRFRPGLVVDGTRPWEEDGWRRVRVGAVSFRVAKPCARCVITTTDQQTAVRGREPLRTLGRHRRDGNKLLFGQLLVPEQRGTLRIGDTVEVLERAD</sequence>
<evidence type="ECO:0000313" key="2">
    <source>
        <dbReference type="EMBL" id="GEB48317.1"/>
    </source>
</evidence>
<keyword evidence="3" id="KW-1185">Reference proteome</keyword>
<protein>
    <submittedName>
        <fullName evidence="2">Molybdenum cofactor biosysynthesis protein</fullName>
    </submittedName>
</protein>
<gene>
    <name evidence="2" type="ORF">SCA03_08680</name>
</gene>
<dbReference type="Pfam" id="PF03476">
    <property type="entry name" value="MOSC_N"/>
    <property type="match status" value="1"/>
</dbReference>
<dbReference type="InterPro" id="IPR005302">
    <property type="entry name" value="MoCF_Sase_C"/>
</dbReference>
<dbReference type="InterPro" id="IPR011037">
    <property type="entry name" value="Pyrv_Knase-like_insert_dom_sf"/>
</dbReference>
<dbReference type="OrthoDB" id="9793178at2"/>
<organism evidence="2 3">
    <name type="scientific">Streptomyces cacaoi</name>
    <dbReference type="NCBI Taxonomy" id="1898"/>
    <lineage>
        <taxon>Bacteria</taxon>
        <taxon>Bacillati</taxon>
        <taxon>Actinomycetota</taxon>
        <taxon>Actinomycetes</taxon>
        <taxon>Kitasatosporales</taxon>
        <taxon>Streptomycetaceae</taxon>
        <taxon>Streptomyces</taxon>
    </lineage>
</organism>
<evidence type="ECO:0000259" key="1">
    <source>
        <dbReference type="PROSITE" id="PS51340"/>
    </source>
</evidence>
<dbReference type="PROSITE" id="PS51340">
    <property type="entry name" value="MOSC"/>
    <property type="match status" value="1"/>
</dbReference>
<accession>A0A4Y3QUE6</accession>
<dbReference type="SUPFAM" id="SSF50800">
    <property type="entry name" value="PK beta-barrel domain-like"/>
    <property type="match status" value="1"/>
</dbReference>
<dbReference type="InterPro" id="IPR005303">
    <property type="entry name" value="MOCOS_middle"/>
</dbReference>
<name>A0A4Y3QUE6_STRCI</name>
<dbReference type="PANTHER" id="PTHR14237:SF19">
    <property type="entry name" value="MITOCHONDRIAL AMIDOXIME REDUCING COMPONENT 1"/>
    <property type="match status" value="1"/>
</dbReference>
<dbReference type="GO" id="GO:0030151">
    <property type="term" value="F:molybdenum ion binding"/>
    <property type="evidence" value="ECO:0007669"/>
    <property type="project" value="InterPro"/>
</dbReference>
<dbReference type="PANTHER" id="PTHR14237">
    <property type="entry name" value="MOLYBDOPTERIN COFACTOR SULFURASE MOSC"/>
    <property type="match status" value="1"/>
</dbReference>
<reference evidence="2 3" key="1">
    <citation type="submission" date="2019-06" db="EMBL/GenBank/DDBJ databases">
        <title>Whole genome shotgun sequence of Streptomyces cacaoi subsp. cacaoi NBRC 12748.</title>
        <authorList>
            <person name="Hosoyama A."/>
            <person name="Uohara A."/>
            <person name="Ohji S."/>
            <person name="Ichikawa N."/>
        </authorList>
    </citation>
    <scope>NUCLEOTIDE SEQUENCE [LARGE SCALE GENOMIC DNA]</scope>
    <source>
        <strain evidence="2 3">NBRC 12748</strain>
    </source>
</reference>
<dbReference type="Pfam" id="PF03473">
    <property type="entry name" value="MOSC"/>
    <property type="match status" value="1"/>
</dbReference>
<dbReference type="EMBL" id="BJMM01000003">
    <property type="protein sequence ID" value="GEB48317.1"/>
    <property type="molecule type" value="Genomic_DNA"/>
</dbReference>
<proteinExistence type="predicted"/>
<dbReference type="GO" id="GO:0030170">
    <property type="term" value="F:pyridoxal phosphate binding"/>
    <property type="evidence" value="ECO:0007669"/>
    <property type="project" value="InterPro"/>
</dbReference>
<dbReference type="RefSeq" id="WP_086815996.1">
    <property type="nucleotide sequence ID" value="NZ_BJMM01000003.1"/>
</dbReference>
<evidence type="ECO:0000313" key="3">
    <source>
        <dbReference type="Proteomes" id="UP000319210"/>
    </source>
</evidence>
<dbReference type="Proteomes" id="UP000319210">
    <property type="component" value="Unassembled WGS sequence"/>
</dbReference>
<dbReference type="AlphaFoldDB" id="A0A4Y3QUE6"/>
<feature type="domain" description="MOSC" evidence="1">
    <location>
        <begin position="127"/>
        <end position="274"/>
    </location>
</feature>
<dbReference type="SUPFAM" id="SSF141673">
    <property type="entry name" value="MOSC N-terminal domain-like"/>
    <property type="match status" value="1"/>
</dbReference>
<comment type="caution">
    <text evidence="2">The sequence shown here is derived from an EMBL/GenBank/DDBJ whole genome shotgun (WGS) entry which is preliminary data.</text>
</comment>